<comment type="caution">
    <text evidence="1">The sequence shown here is derived from an EMBL/GenBank/DDBJ whole genome shotgun (WGS) entry which is preliminary data.</text>
</comment>
<dbReference type="InterPro" id="IPR013320">
    <property type="entry name" value="ConA-like_dom_sf"/>
</dbReference>
<sequence>MSDVIPTQSASRDIPWDAGRWSNRPVSTRVSEDGTLYVMAAEGSDAWRHTSYGFVHDTEHALLVSFISGTSMEVEFGTPFEEQFDQAGIFVRVSAEHWVKAGIEFTDGTPHIGAVVTDGRSDWSATPVPGWSGRPVTMRISWADDALTVRARCSEGPWKLVRVAPFDAWEGVTAGPFVCAPTRSGLEVPFCRWSVGEADRSLH</sequence>
<evidence type="ECO:0000313" key="2">
    <source>
        <dbReference type="Proteomes" id="UP001558481"/>
    </source>
</evidence>
<organism evidence="1 2">
    <name type="scientific">Kocuria carniphila</name>
    <dbReference type="NCBI Taxonomy" id="262208"/>
    <lineage>
        <taxon>Bacteria</taxon>
        <taxon>Bacillati</taxon>
        <taxon>Actinomycetota</taxon>
        <taxon>Actinomycetes</taxon>
        <taxon>Micrococcales</taxon>
        <taxon>Micrococcaceae</taxon>
        <taxon>Kocuria</taxon>
    </lineage>
</organism>
<evidence type="ECO:0000313" key="1">
    <source>
        <dbReference type="EMBL" id="MEX3596016.1"/>
    </source>
</evidence>
<accession>A0ABV3V5N7</accession>
<dbReference type="SUPFAM" id="SSF49899">
    <property type="entry name" value="Concanavalin A-like lectins/glucanases"/>
    <property type="match status" value="1"/>
</dbReference>
<keyword evidence="2" id="KW-1185">Reference proteome</keyword>
<dbReference type="InterPro" id="IPR009784">
    <property type="entry name" value="DUF1349"/>
</dbReference>
<dbReference type="Pfam" id="PF07081">
    <property type="entry name" value="DUF1349"/>
    <property type="match status" value="1"/>
</dbReference>
<dbReference type="PANTHER" id="PTHR35332">
    <property type="entry name" value="REGULATION OF ENOLASE PROTEIN 1"/>
    <property type="match status" value="1"/>
</dbReference>
<dbReference type="Gene3D" id="2.60.120.200">
    <property type="match status" value="1"/>
</dbReference>
<name>A0ABV3V5N7_9MICC</name>
<dbReference type="PANTHER" id="PTHR35332:SF2">
    <property type="entry name" value="REGULATION OF ENOLASE PROTEIN 1"/>
    <property type="match status" value="1"/>
</dbReference>
<dbReference type="EMBL" id="JAYWLU010000022">
    <property type="protein sequence ID" value="MEX3596016.1"/>
    <property type="molecule type" value="Genomic_DNA"/>
</dbReference>
<protein>
    <submittedName>
        <fullName evidence="1">DUF1349 domain-containing protein</fullName>
    </submittedName>
</protein>
<gene>
    <name evidence="1" type="ORF">VVR66_14970</name>
</gene>
<dbReference type="Proteomes" id="UP001558481">
    <property type="component" value="Unassembled WGS sequence"/>
</dbReference>
<dbReference type="RefSeq" id="WP_368630099.1">
    <property type="nucleotide sequence ID" value="NZ_JAYWLU010000022.1"/>
</dbReference>
<proteinExistence type="predicted"/>
<reference evidence="1 2" key="1">
    <citation type="journal article" date="2024" name="Fungal Genet. Biol.">
        <title>The porcine skin microbiome exhibits broad fungal antagonism.</title>
        <authorList>
            <person name="De La Cruz K.F."/>
            <person name="Townsend E.C."/>
            <person name="Alex Cheong J.Z."/>
            <person name="Salamzade R."/>
            <person name="Liu A."/>
            <person name="Sandstrom S."/>
            <person name="Davila E."/>
            <person name="Huang L."/>
            <person name="Xu K.H."/>
            <person name="Wu S.Y."/>
            <person name="Meudt J.J."/>
            <person name="Shanmuganayagam D."/>
            <person name="Gibson A.L.F."/>
            <person name="Kalan L.R."/>
        </authorList>
    </citation>
    <scope>NUCLEOTIDE SEQUENCE [LARGE SCALE GENOMIC DNA]</scope>
    <source>
        <strain evidence="1 2">LK2625</strain>
    </source>
</reference>